<dbReference type="GeneID" id="92716173"/>
<evidence type="ECO:0000313" key="3">
    <source>
        <dbReference type="Proteomes" id="UP000320585"/>
    </source>
</evidence>
<reference evidence="3" key="1">
    <citation type="submission" date="2019-05" db="EMBL/GenBank/DDBJ databases">
        <title>Complete genome sequencing of Dialister sp. strain 5BBH33.</title>
        <authorList>
            <person name="Sakamoto M."/>
            <person name="Murakami T."/>
            <person name="Mori H."/>
        </authorList>
    </citation>
    <scope>NUCLEOTIDE SEQUENCE [LARGE SCALE GENOMIC DNA]</scope>
    <source>
        <strain evidence="3">5BBH33</strain>
    </source>
</reference>
<keyword evidence="3" id="KW-1185">Reference proteome</keyword>
<sequence>MELLAPAGSPEHLIAALDGGADAVYLGGKSFSARKFAGNFSPEEMQDAVRLAHTRGVAVYVTLNTLIGDIEMESLKEYLVFLSSINIDGLLIQDLGCIDLIKELAPNIPLHASTQMTVSNLAGVKFLESLGFKRVVLSRELSLTEIRNIVSSCSVEIEVFIHGALCVCYSGQCLMSSFSGGRSGNRGACAQPCRKPYELVDLSGQTINKEKGRYILSLKDLIGLDSVPQLLDAGVKSLKIEGRMKSPEYVYNTVSAYRKAIDAAEEGAVFKDHGKEVIRLKSEFNRGYTTGYLDDDISADMVTEFAPGNRGIEAGVVRNIHHDEFEFASAADIRRQSATGITFISNKRTIEFVPMKNVYRKGRGIYQVKTKIRPMTKGQVFWILDPEKNTYTLKDMDQKILIDASLSAKPDRNVELIIRDQDGNVAKITSSYIAQTAMHGATQDSIVREQLSRLGNTVFELNDLEVSNEGCLLPKSVLNHLRQDAILELQDIRVKRHEENIKTGEENWTGTNISQTLDEKKDARIWVRTNSLRHIKEAVSQGIKGFIFGGDSFDHVPVKMDDYMKAAEFCRNNDAEIIFATPRVVRDKYEKQASRRFLKILENVRPDGILVEFLGALEWLKDLHDGIPVYAGSSLNIFNSEAADTLTRWGFSGVLLSQELTIPQIRGIRRESRIPLAVYAYGRTELMVSEYCVINSVCGDIDKSHCPGYCQQKRYFLKDDTGRLFPVRTDEWCHMHIQNSSVLDMRPYISQLAESGINALCLDFRGIDESVSDVCSDYVQILNGNKMPPDPSERGNSRKISRGHFFKGVL</sequence>
<dbReference type="Pfam" id="PF12392">
    <property type="entry name" value="DUF3656"/>
    <property type="match status" value="1"/>
</dbReference>
<feature type="domain" description="Peptidase U32 collagenase" evidence="1">
    <location>
        <begin position="393"/>
        <end position="493"/>
    </location>
</feature>
<proteinExistence type="predicted"/>
<organism evidence="2 3">
    <name type="scientific">Dialister hominis</name>
    <dbReference type="NCBI Taxonomy" id="2582419"/>
    <lineage>
        <taxon>Bacteria</taxon>
        <taxon>Bacillati</taxon>
        <taxon>Bacillota</taxon>
        <taxon>Negativicutes</taxon>
        <taxon>Veillonellales</taxon>
        <taxon>Veillonellaceae</taxon>
        <taxon>Dialister</taxon>
    </lineage>
</organism>
<dbReference type="PROSITE" id="PS01276">
    <property type="entry name" value="PEPTIDASE_U32"/>
    <property type="match status" value="1"/>
</dbReference>
<dbReference type="KEGG" id="dho:Dia5BBH33_09610"/>
<dbReference type="OrthoDB" id="9807498at2"/>
<name>A0A8D5A2D7_9FIRM</name>
<gene>
    <name evidence="2" type="ORF">Dia5BBH33_09610</name>
</gene>
<dbReference type="Proteomes" id="UP000320585">
    <property type="component" value="Chromosome"/>
</dbReference>
<dbReference type="InterPro" id="IPR001539">
    <property type="entry name" value="Peptidase_U32"/>
</dbReference>
<dbReference type="InterPro" id="IPR051454">
    <property type="entry name" value="RNA/ubiquinone_mod_enzymes"/>
</dbReference>
<dbReference type="Pfam" id="PF01136">
    <property type="entry name" value="Peptidase_U32"/>
    <property type="match status" value="2"/>
</dbReference>
<protein>
    <recommendedName>
        <fullName evidence="1">Peptidase U32 collagenase domain-containing protein</fullName>
    </recommendedName>
</protein>
<dbReference type="InterPro" id="IPR020988">
    <property type="entry name" value="Pept_U32_collagenase"/>
</dbReference>
<dbReference type="PANTHER" id="PTHR30217:SF10">
    <property type="entry name" value="23S RRNA 5-HYDROXYCYTIDINE C2501 SYNTHASE"/>
    <property type="match status" value="1"/>
</dbReference>
<accession>A0A8D5A2D7</accession>
<evidence type="ECO:0000259" key="1">
    <source>
        <dbReference type="Pfam" id="PF12392"/>
    </source>
</evidence>
<dbReference type="PANTHER" id="PTHR30217">
    <property type="entry name" value="PEPTIDASE U32 FAMILY"/>
    <property type="match status" value="1"/>
</dbReference>
<dbReference type="EMBL" id="AP019697">
    <property type="protein sequence ID" value="BBK25026.1"/>
    <property type="molecule type" value="Genomic_DNA"/>
</dbReference>
<evidence type="ECO:0000313" key="2">
    <source>
        <dbReference type="EMBL" id="BBK25026.1"/>
    </source>
</evidence>
<dbReference type="RefSeq" id="WP_108849722.1">
    <property type="nucleotide sequence ID" value="NZ_AP019697.1"/>
</dbReference>
<dbReference type="AlphaFoldDB" id="A0A8D5A2D7"/>